<organism evidence="11 12">
    <name type="scientific">Dentipellis fragilis</name>
    <dbReference type="NCBI Taxonomy" id="205917"/>
    <lineage>
        <taxon>Eukaryota</taxon>
        <taxon>Fungi</taxon>
        <taxon>Dikarya</taxon>
        <taxon>Basidiomycota</taxon>
        <taxon>Agaricomycotina</taxon>
        <taxon>Agaricomycetes</taxon>
        <taxon>Russulales</taxon>
        <taxon>Hericiaceae</taxon>
        <taxon>Dentipellis</taxon>
    </lineage>
</organism>
<dbReference type="NCBIfam" id="TIGR01340">
    <property type="entry name" value="aconitase_mito"/>
    <property type="match status" value="1"/>
</dbReference>
<dbReference type="GO" id="GO:0046872">
    <property type="term" value="F:metal ion binding"/>
    <property type="evidence" value="ECO:0007669"/>
    <property type="project" value="UniProtKB-UniRule"/>
</dbReference>
<dbReference type="SUPFAM" id="SSF53732">
    <property type="entry name" value="Aconitase iron-sulfur domain"/>
    <property type="match status" value="1"/>
</dbReference>
<dbReference type="PRINTS" id="PR00415">
    <property type="entry name" value="ACONITASE"/>
</dbReference>
<dbReference type="GO" id="GO:0003994">
    <property type="term" value="F:aconitate hydratase activity"/>
    <property type="evidence" value="ECO:0007669"/>
    <property type="project" value="InterPro"/>
</dbReference>
<evidence type="ECO:0000313" key="11">
    <source>
        <dbReference type="EMBL" id="TFY70694.1"/>
    </source>
</evidence>
<comment type="cofactor">
    <cofactor evidence="8">
        <name>[4Fe-4S] cluster</name>
        <dbReference type="ChEBI" id="CHEBI:49883"/>
    </cofactor>
    <text evidence="8">Binds 1 [4Fe-4S] cluster per subunit.</text>
</comment>
<dbReference type="EMBL" id="SEOQ01000087">
    <property type="protein sequence ID" value="TFY70694.1"/>
    <property type="molecule type" value="Genomic_DNA"/>
</dbReference>
<dbReference type="GO" id="GO:0051539">
    <property type="term" value="F:4 iron, 4 sulfur cluster binding"/>
    <property type="evidence" value="ECO:0007669"/>
    <property type="project" value="UniProtKB-UniRule"/>
</dbReference>
<dbReference type="GO" id="GO:0005739">
    <property type="term" value="C:mitochondrion"/>
    <property type="evidence" value="ECO:0007669"/>
    <property type="project" value="UniProtKB-SubCell"/>
</dbReference>
<dbReference type="Gene3D" id="3.30.499.10">
    <property type="entry name" value="Aconitase, domain 3"/>
    <property type="match status" value="2"/>
</dbReference>
<name>A0A4Y9Z8D2_9AGAM</name>
<keyword evidence="6 8" id="KW-0496">Mitochondrion</keyword>
<dbReference type="FunFam" id="3.30.499.10:FF:000004">
    <property type="entry name" value="Aconitate hydratase, mitochondrial"/>
    <property type="match status" value="1"/>
</dbReference>
<dbReference type="PANTHER" id="PTHR43160">
    <property type="entry name" value="ACONITATE HYDRATASE B"/>
    <property type="match status" value="1"/>
</dbReference>
<gene>
    <name evidence="11" type="ORF">EVG20_g2314</name>
</gene>
<keyword evidence="5 8" id="KW-0411">Iron-sulfur</keyword>
<evidence type="ECO:0000256" key="5">
    <source>
        <dbReference type="ARBA" id="ARBA00023014"/>
    </source>
</evidence>
<keyword evidence="12" id="KW-1185">Reference proteome</keyword>
<keyword evidence="3 8" id="KW-0809">Transit peptide</keyword>
<evidence type="ECO:0000256" key="1">
    <source>
        <dbReference type="ARBA" id="ARBA00004173"/>
    </source>
</evidence>
<feature type="domain" description="Aconitase A/isopropylmalate dehydratase small subunit swivel" evidence="10">
    <location>
        <begin position="627"/>
        <end position="758"/>
    </location>
</feature>
<evidence type="ECO:0000259" key="9">
    <source>
        <dbReference type="Pfam" id="PF00330"/>
    </source>
</evidence>
<dbReference type="GO" id="GO:0006099">
    <property type="term" value="P:tricarboxylic acid cycle"/>
    <property type="evidence" value="ECO:0007669"/>
    <property type="project" value="InterPro"/>
</dbReference>
<dbReference type="InterPro" id="IPR006248">
    <property type="entry name" value="Aconitase_mito-like"/>
</dbReference>
<evidence type="ECO:0000256" key="7">
    <source>
        <dbReference type="ARBA" id="ARBA00023239"/>
    </source>
</evidence>
<dbReference type="Pfam" id="PF00330">
    <property type="entry name" value="Aconitase"/>
    <property type="match status" value="1"/>
</dbReference>
<dbReference type="InterPro" id="IPR036008">
    <property type="entry name" value="Aconitase_4Fe-4S_dom"/>
</dbReference>
<dbReference type="InterPro" id="IPR015928">
    <property type="entry name" value="Aconitase/3IPM_dehydase_swvl"/>
</dbReference>
<keyword evidence="2 8" id="KW-0479">Metal-binding</keyword>
<dbReference type="FunFam" id="3.20.19.10:FF:000002">
    <property type="entry name" value="Aconitate hydratase, mitochondrial"/>
    <property type="match status" value="1"/>
</dbReference>
<dbReference type="PANTHER" id="PTHR43160:SF2">
    <property type="entry name" value="HOMOCITRATE DEHYDRATASE, MITOCHONDRIAL"/>
    <property type="match status" value="1"/>
</dbReference>
<dbReference type="InterPro" id="IPR050926">
    <property type="entry name" value="Aconitase/IPM_isomerase"/>
</dbReference>
<evidence type="ECO:0000256" key="8">
    <source>
        <dbReference type="RuleBase" id="RU362107"/>
    </source>
</evidence>
<protein>
    <recommendedName>
        <fullName evidence="8">Aconitate hydratase, mitochondrial</fullName>
        <shortName evidence="8">Aconitase</shortName>
        <ecNumber evidence="8">4.2.1.-</ecNumber>
    </recommendedName>
</protein>
<dbReference type="EC" id="4.2.1.-" evidence="8"/>
<dbReference type="Gene3D" id="3.40.1060.10">
    <property type="entry name" value="Aconitase, Domain 2"/>
    <property type="match status" value="1"/>
</dbReference>
<keyword evidence="4 8" id="KW-0408">Iron</keyword>
<feature type="domain" description="Aconitase/3-isopropylmalate dehydratase large subunit alpha/beta/alpha" evidence="9">
    <location>
        <begin position="95"/>
        <end position="536"/>
    </location>
</feature>
<dbReference type="Pfam" id="PF00694">
    <property type="entry name" value="Aconitase_C"/>
    <property type="match status" value="1"/>
</dbReference>
<evidence type="ECO:0000256" key="6">
    <source>
        <dbReference type="ARBA" id="ARBA00023128"/>
    </source>
</evidence>
<dbReference type="InterPro" id="IPR015932">
    <property type="entry name" value="Aconitase_dom2"/>
</dbReference>
<comment type="similarity">
    <text evidence="8">Belongs to the aconitase/IPM isomerase family.</text>
</comment>
<dbReference type="InterPro" id="IPR001030">
    <property type="entry name" value="Acoase/IPM_deHydtase_lsu_aba"/>
</dbReference>
<evidence type="ECO:0000256" key="3">
    <source>
        <dbReference type="ARBA" id="ARBA00022946"/>
    </source>
</evidence>
<dbReference type="NCBIfam" id="NF005558">
    <property type="entry name" value="PRK07229.1"/>
    <property type="match status" value="1"/>
</dbReference>
<comment type="caution">
    <text evidence="11">The sequence shown here is derived from an EMBL/GenBank/DDBJ whole genome shotgun (WGS) entry which is preliminary data.</text>
</comment>
<dbReference type="Proteomes" id="UP000298327">
    <property type="component" value="Unassembled WGS sequence"/>
</dbReference>
<dbReference type="InterPro" id="IPR015931">
    <property type="entry name" value="Acnase/IPM_dHydase_lsu_aba_1/3"/>
</dbReference>
<sequence length="830" mass="89382">MSGRGKEKSGKVIGKIESSQRPKHFWTVLSSSLMSVAVASRRWASAPRRLTRSLATHVPLQEKDCRSITPPYPTLIENLALVRKYLNGRPLTLAEKILYSHLFDPEKGPDGGKIVRGETYLQLRPARVAMQDASAQMALLQFMSAGLGKTAVPSSIHCDHLIQASVGADADLQRSIASNKEVFDFLESAAKKYGIEFWKPGSGIIHQIVLENYAAPGMLMLGTDSHTPNAGGLGLLAIGVGGADAVDAMTGTPWELKAPQVVGVHLTGQLNGWATPKDLILHLAGKLTVKGGTGRILEYFGPGVFSQSCTGLATVANMGAEVGATTSTFPYTPNMKTYLHATGRGPVAQAADKAAAQGFLSADEGAEYDEVIEINLSELEPTINGPFTPDLATPISKFGAFIKEQGWKDEISASLIGSCTNSSYEDMTRVAELAKQAKAAGLKSKVPFLCTPGSEQIRATMERDNVTEALESVGATVLANACGPCIGQWKREDKKDEENAILTSFNRNFKSRNDGNKLTMNFLASPTIVTAMAFSGKLSFNPLIDTITLPSGESLKFTPPSGKDLPPAGFTAGETSYYPSPIPEPHHETEVLISPTSQRLEELKPFLSHFGPASGNPRGLELPSLRVLMRVRGKCTTDHISAAGPWLKYKGHLSNISENLLITATNDEGGDVNVAFDHDHDASQSETDTIPNVAKRLKARSQPWALIVDENYGEGSAREHAALQPRFYGCAMIIARSFARIHETNLKKQGVLPLWFADKNDYSRIGAGDIVETNGLAQLIEGDANATVTIKVTKRDGSSFDIPVKHTMSSDQLKWLRAGSALNHIRGQVN</sequence>
<evidence type="ECO:0000259" key="10">
    <source>
        <dbReference type="Pfam" id="PF00694"/>
    </source>
</evidence>
<keyword evidence="7 8" id="KW-0456">Lyase</keyword>
<evidence type="ECO:0000256" key="4">
    <source>
        <dbReference type="ARBA" id="ARBA00023004"/>
    </source>
</evidence>
<dbReference type="PROSITE" id="PS01244">
    <property type="entry name" value="ACONITASE_2"/>
    <property type="match status" value="1"/>
</dbReference>
<dbReference type="GO" id="GO:0005829">
    <property type="term" value="C:cytosol"/>
    <property type="evidence" value="ECO:0007669"/>
    <property type="project" value="TreeGrafter"/>
</dbReference>
<accession>A0A4Y9Z8D2</accession>
<dbReference type="AlphaFoldDB" id="A0A4Y9Z8D2"/>
<proteinExistence type="inferred from homology"/>
<dbReference type="SUPFAM" id="SSF52016">
    <property type="entry name" value="LeuD/IlvD-like"/>
    <property type="match status" value="1"/>
</dbReference>
<comment type="subcellular location">
    <subcellularLocation>
        <location evidence="1 8">Mitochondrion</location>
    </subcellularLocation>
</comment>
<evidence type="ECO:0000256" key="2">
    <source>
        <dbReference type="ARBA" id="ARBA00022723"/>
    </source>
</evidence>
<dbReference type="FunFam" id="3.30.499.10:FF:000003">
    <property type="entry name" value="Aconitate hydratase, mitochondrial"/>
    <property type="match status" value="1"/>
</dbReference>
<reference evidence="11 12" key="1">
    <citation type="submission" date="2019-02" db="EMBL/GenBank/DDBJ databases">
        <title>Genome sequencing of the rare red list fungi Dentipellis fragilis.</title>
        <authorList>
            <person name="Buettner E."/>
            <person name="Kellner H."/>
        </authorList>
    </citation>
    <scope>NUCLEOTIDE SEQUENCE [LARGE SCALE GENOMIC DNA]</scope>
    <source>
        <strain evidence="11 12">DSM 105465</strain>
    </source>
</reference>
<dbReference type="OrthoDB" id="2224430at2759"/>
<dbReference type="STRING" id="205917.A0A4Y9Z8D2"/>
<dbReference type="InterPro" id="IPR000573">
    <property type="entry name" value="AconitaseA/IPMdHydase_ssu_swvl"/>
</dbReference>
<evidence type="ECO:0000313" key="12">
    <source>
        <dbReference type="Proteomes" id="UP000298327"/>
    </source>
</evidence>
<dbReference type="Gene3D" id="3.20.19.10">
    <property type="entry name" value="Aconitase, domain 4"/>
    <property type="match status" value="1"/>
</dbReference>
<dbReference type="FunFam" id="3.40.1060.10:FF:000001">
    <property type="entry name" value="Aconitate hydratase, mitochondrial"/>
    <property type="match status" value="1"/>
</dbReference>
<dbReference type="InterPro" id="IPR018136">
    <property type="entry name" value="Aconitase_4Fe-4S_BS"/>
</dbReference>